<sequence length="488" mass="49061">MHFSHRLAVASAAFSVAHAAAGVSKRALSGEATFYGGNVAGGACSFSTYTLPSGIYGTALSDSNWDTSGECGACVSVTGPSGNSIVAMIVDECPGCGTNHLDLFPDAFAELADPSAGIIDVTWSYVDCPISSALSVHNKEGVSPYWFSMQVVNANQAVKSLEVSTDGGSTWAATTRKDYNFFENPSGFGTATVDVKVTSDSGDVVTINDVTVSPGVSQTASSNFDSSAAVPVDSKVVAQPSTVEPTVEPTTTPVTSSEPTVSESAISSTIVTSESAVETSPIVEPVVQVAAVEAVVSTPLVVSSALPTSTAVPYVSEAPVIFHEESASAASTPTPVIIAVAATSTFEPVYAAVPTSSPPEPVPAAASSSSIPEAASPVVSTSTVTYETTLPAVTIYAEASTSVVTSTVTLYTCTAETSRVTLSPASSTAVVTPSPSSTVASGMTYSNATTMAMYPSGSPVAFTGAGSKLQGPAAVFSVVVAGLVVLLA</sequence>
<evidence type="ECO:0000313" key="6">
    <source>
        <dbReference type="Proteomes" id="UP001629113"/>
    </source>
</evidence>
<feature type="signal peptide" evidence="3">
    <location>
        <begin position="1"/>
        <end position="19"/>
    </location>
</feature>
<feature type="region of interest" description="Disordered" evidence="2">
    <location>
        <begin position="241"/>
        <end position="261"/>
    </location>
</feature>
<keyword evidence="6" id="KW-1185">Reference proteome</keyword>
<dbReference type="Pfam" id="PF03330">
    <property type="entry name" value="DPBB_1"/>
    <property type="match status" value="1"/>
</dbReference>
<dbReference type="InterPro" id="IPR049818">
    <property type="entry name" value="Expansin_EXLX1-like"/>
</dbReference>
<dbReference type="InterPro" id="IPR051477">
    <property type="entry name" value="Expansin_CellWall"/>
</dbReference>
<accession>A0ABR4P9B9</accession>
<feature type="domain" description="Expansin-like EG45" evidence="4">
    <location>
        <begin position="41"/>
        <end position="133"/>
    </location>
</feature>
<protein>
    <submittedName>
        <fullName evidence="5">Rare lipoprotein A</fullName>
    </submittedName>
</protein>
<dbReference type="PROSITE" id="PS50842">
    <property type="entry name" value="EXPANSIN_EG45"/>
    <property type="match status" value="1"/>
</dbReference>
<dbReference type="PANTHER" id="PTHR31836:SF21">
    <property type="entry name" value="EXPANSIN-LIKE PROTEIN 7"/>
    <property type="match status" value="1"/>
</dbReference>
<dbReference type="InterPro" id="IPR009009">
    <property type="entry name" value="RlpA-like_DPBB"/>
</dbReference>
<gene>
    <name evidence="5" type="ORF">PVAG01_08393</name>
</gene>
<evidence type="ECO:0000256" key="3">
    <source>
        <dbReference type="SAM" id="SignalP"/>
    </source>
</evidence>
<keyword evidence="1 3" id="KW-0732">Signal</keyword>
<evidence type="ECO:0000313" key="5">
    <source>
        <dbReference type="EMBL" id="KAL3419894.1"/>
    </source>
</evidence>
<feature type="chain" id="PRO_5046067984" evidence="3">
    <location>
        <begin position="20"/>
        <end position="488"/>
    </location>
</feature>
<dbReference type="InterPro" id="IPR036749">
    <property type="entry name" value="Expansin_CBD_sf"/>
</dbReference>
<dbReference type="Gene3D" id="2.40.40.10">
    <property type="entry name" value="RlpA-like domain"/>
    <property type="match status" value="1"/>
</dbReference>
<evidence type="ECO:0000256" key="2">
    <source>
        <dbReference type="SAM" id="MobiDB-lite"/>
    </source>
</evidence>
<dbReference type="SUPFAM" id="SSF50685">
    <property type="entry name" value="Barwin-like endoglucanases"/>
    <property type="match status" value="1"/>
</dbReference>
<dbReference type="CDD" id="cd22271">
    <property type="entry name" value="DPBB_EXP_N-like"/>
    <property type="match status" value="1"/>
</dbReference>
<evidence type="ECO:0000256" key="1">
    <source>
        <dbReference type="ARBA" id="ARBA00022729"/>
    </source>
</evidence>
<evidence type="ECO:0000259" key="4">
    <source>
        <dbReference type="PROSITE" id="PS50842"/>
    </source>
</evidence>
<comment type="caution">
    <text evidence="5">The sequence shown here is derived from an EMBL/GenBank/DDBJ whole genome shotgun (WGS) entry which is preliminary data.</text>
</comment>
<reference evidence="5 6" key="1">
    <citation type="submission" date="2024-06" db="EMBL/GenBank/DDBJ databases">
        <title>Complete genome of Phlyctema vagabunda strain 19-DSS-EL-015.</title>
        <authorList>
            <person name="Fiorenzani C."/>
        </authorList>
    </citation>
    <scope>NUCLEOTIDE SEQUENCE [LARGE SCALE GENOMIC DNA]</scope>
    <source>
        <strain evidence="5 6">19-DSS-EL-015</strain>
    </source>
</reference>
<dbReference type="NCBIfam" id="NF041144">
    <property type="entry name" value="expansin_EXLX1"/>
    <property type="match status" value="1"/>
</dbReference>
<dbReference type="PANTHER" id="PTHR31836">
    <property type="match status" value="1"/>
</dbReference>
<name>A0ABR4P9B9_9HELO</name>
<keyword evidence="5" id="KW-0449">Lipoprotein</keyword>
<dbReference type="Gene3D" id="2.60.40.760">
    <property type="entry name" value="Expansin, cellulose-binding-like domain"/>
    <property type="match status" value="1"/>
</dbReference>
<dbReference type="InterPro" id="IPR007112">
    <property type="entry name" value="Expansin/allergen_DPBB_dom"/>
</dbReference>
<dbReference type="InterPro" id="IPR036908">
    <property type="entry name" value="RlpA-like_sf"/>
</dbReference>
<dbReference type="Proteomes" id="UP001629113">
    <property type="component" value="Unassembled WGS sequence"/>
</dbReference>
<proteinExistence type="predicted"/>
<organism evidence="5 6">
    <name type="scientific">Phlyctema vagabunda</name>
    <dbReference type="NCBI Taxonomy" id="108571"/>
    <lineage>
        <taxon>Eukaryota</taxon>
        <taxon>Fungi</taxon>
        <taxon>Dikarya</taxon>
        <taxon>Ascomycota</taxon>
        <taxon>Pezizomycotina</taxon>
        <taxon>Leotiomycetes</taxon>
        <taxon>Helotiales</taxon>
        <taxon>Dermateaceae</taxon>
        <taxon>Phlyctema</taxon>
    </lineage>
</organism>
<dbReference type="EMBL" id="JBFCZG010000007">
    <property type="protein sequence ID" value="KAL3419894.1"/>
    <property type="molecule type" value="Genomic_DNA"/>
</dbReference>
<dbReference type="SUPFAM" id="SSF49590">
    <property type="entry name" value="PHL pollen allergen"/>
    <property type="match status" value="1"/>
</dbReference>